<keyword evidence="1" id="KW-0614">Plasmid</keyword>
<evidence type="ECO:0000313" key="2">
    <source>
        <dbReference type="Proteomes" id="UP000031449"/>
    </source>
</evidence>
<dbReference type="AlphaFoldDB" id="A0A0B5AYL0"/>
<organism evidence="1 2">
    <name type="scientific">Jeotgalibacillus malaysiensis</name>
    <dbReference type="NCBI Taxonomy" id="1508404"/>
    <lineage>
        <taxon>Bacteria</taxon>
        <taxon>Bacillati</taxon>
        <taxon>Bacillota</taxon>
        <taxon>Bacilli</taxon>
        <taxon>Bacillales</taxon>
        <taxon>Caryophanaceae</taxon>
        <taxon>Jeotgalibacillus</taxon>
    </lineage>
</organism>
<name>A0A0B5AYL0_9BACL</name>
<accession>A0A0B5AYL0</accession>
<reference evidence="1 2" key="1">
    <citation type="submission" date="2014-08" db="EMBL/GenBank/DDBJ databases">
        <title>Complete genome of a marine bacteria Jeotgalibacillus malaysiensis.</title>
        <authorList>
            <person name="Yaakop A.S."/>
            <person name="Chan K.-G."/>
            <person name="Goh K.M."/>
        </authorList>
    </citation>
    <scope>NUCLEOTIDE SEQUENCE [LARGE SCALE GENOMIC DNA]</scope>
    <source>
        <strain evidence="1 2">D5</strain>
        <plasmid evidence="2">Plasmid</plasmid>
    </source>
</reference>
<protein>
    <submittedName>
        <fullName evidence="1">Uncharacterized protein</fullName>
    </submittedName>
</protein>
<dbReference type="OrthoDB" id="9930718at2"/>
<dbReference type="Proteomes" id="UP000031449">
    <property type="component" value="Plasmid unnamed"/>
</dbReference>
<dbReference type="HOGENOM" id="CLU_2825351_0_0_9"/>
<gene>
    <name evidence="1" type="ORF">JMA_44350</name>
</gene>
<dbReference type="EMBL" id="CP009417">
    <property type="protein sequence ID" value="AJD93752.1"/>
    <property type="molecule type" value="Genomic_DNA"/>
</dbReference>
<keyword evidence="2" id="KW-1185">Reference proteome</keyword>
<proteinExistence type="predicted"/>
<evidence type="ECO:0000313" key="1">
    <source>
        <dbReference type="EMBL" id="AJD93752.1"/>
    </source>
</evidence>
<dbReference type="KEGG" id="jeo:JMA_44350"/>
<sequence length="66" mass="7549">MAKGVVIVSQSNGSPKIVGANVKEYNGNRILKRRNIRDRKTKVDMTRSINRMKEENRRAIYNAMNG</sequence>
<geneLocation type="plasmid" evidence="2"/>
<dbReference type="BioCyc" id="JESP1508404:G14D9-13758-MONOMER"/>